<protein>
    <submittedName>
        <fullName evidence="2">Uncharacterized protein</fullName>
    </submittedName>
</protein>
<gene>
    <name evidence="2" type="ORF">LTRI10_LOCUS32025</name>
</gene>
<dbReference type="Proteomes" id="UP001497516">
    <property type="component" value="Chromosome 5"/>
</dbReference>
<reference evidence="2 3" key="1">
    <citation type="submission" date="2024-04" db="EMBL/GenBank/DDBJ databases">
        <authorList>
            <person name="Fracassetti M."/>
        </authorList>
    </citation>
    <scope>NUCLEOTIDE SEQUENCE [LARGE SCALE GENOMIC DNA]</scope>
</reference>
<organism evidence="2 3">
    <name type="scientific">Linum trigynum</name>
    <dbReference type="NCBI Taxonomy" id="586398"/>
    <lineage>
        <taxon>Eukaryota</taxon>
        <taxon>Viridiplantae</taxon>
        <taxon>Streptophyta</taxon>
        <taxon>Embryophyta</taxon>
        <taxon>Tracheophyta</taxon>
        <taxon>Spermatophyta</taxon>
        <taxon>Magnoliopsida</taxon>
        <taxon>eudicotyledons</taxon>
        <taxon>Gunneridae</taxon>
        <taxon>Pentapetalae</taxon>
        <taxon>rosids</taxon>
        <taxon>fabids</taxon>
        <taxon>Malpighiales</taxon>
        <taxon>Linaceae</taxon>
        <taxon>Linum</taxon>
    </lineage>
</organism>
<dbReference type="AlphaFoldDB" id="A0AAV2F160"/>
<keyword evidence="3" id="KW-1185">Reference proteome</keyword>
<feature type="compositionally biased region" description="Polar residues" evidence="1">
    <location>
        <begin position="1"/>
        <end position="11"/>
    </location>
</feature>
<feature type="region of interest" description="Disordered" evidence="1">
    <location>
        <begin position="1"/>
        <end position="24"/>
    </location>
</feature>
<name>A0AAV2F160_9ROSI</name>
<sequence>MKARKNQQTSPFFIDPGEKEPSTSWEARHQVSGLMRITKLTHRSWLLALTNLFLLLRLRWDKGPCFQKSQYLE</sequence>
<proteinExistence type="predicted"/>
<accession>A0AAV2F160</accession>
<evidence type="ECO:0000313" key="2">
    <source>
        <dbReference type="EMBL" id="CAL1391295.1"/>
    </source>
</evidence>
<evidence type="ECO:0000313" key="3">
    <source>
        <dbReference type="Proteomes" id="UP001497516"/>
    </source>
</evidence>
<evidence type="ECO:0000256" key="1">
    <source>
        <dbReference type="SAM" id="MobiDB-lite"/>
    </source>
</evidence>
<dbReference type="EMBL" id="OZ034818">
    <property type="protein sequence ID" value="CAL1391295.1"/>
    <property type="molecule type" value="Genomic_DNA"/>
</dbReference>